<dbReference type="InterPro" id="IPR036388">
    <property type="entry name" value="WH-like_DNA-bd_sf"/>
</dbReference>
<evidence type="ECO:0000256" key="2">
    <source>
        <dbReference type="ARBA" id="ARBA00023015"/>
    </source>
</evidence>
<name>A0A1M7PIP4_9ACTN</name>
<accession>A0A1M7PIP4</accession>
<evidence type="ECO:0000259" key="5">
    <source>
        <dbReference type="PROSITE" id="PS50931"/>
    </source>
</evidence>
<dbReference type="STRING" id="134849.SAMN05443668_103398"/>
<dbReference type="Proteomes" id="UP000184440">
    <property type="component" value="Unassembled WGS sequence"/>
</dbReference>
<dbReference type="AlphaFoldDB" id="A0A1M7PIP4"/>
<dbReference type="InterPro" id="IPR000847">
    <property type="entry name" value="LysR_HTH_N"/>
</dbReference>
<dbReference type="EMBL" id="FRCS01000003">
    <property type="protein sequence ID" value="SHN16969.1"/>
    <property type="molecule type" value="Genomic_DNA"/>
</dbReference>
<organism evidence="6 7">
    <name type="scientific">Cryptosporangium aurantiacum</name>
    <dbReference type="NCBI Taxonomy" id="134849"/>
    <lineage>
        <taxon>Bacteria</taxon>
        <taxon>Bacillati</taxon>
        <taxon>Actinomycetota</taxon>
        <taxon>Actinomycetes</taxon>
        <taxon>Cryptosporangiales</taxon>
        <taxon>Cryptosporangiaceae</taxon>
        <taxon>Cryptosporangium</taxon>
    </lineage>
</organism>
<sequence>MDIQQLRYFVAVAEERHFGRAAERLHLTASPLSRRIRELERELGADLFVRGYHTVELTAVATEFLPAARDVLERFDALRAFGSLAADAVPTRRIGATPLAPPGALDLVLDTLAAVRPAVDADLTLEPSQQLFGRLAAGRLDLAVVHLPVDVPGLDSLPIGRYRFAVAMRADDEFAGRDSVDIGELTRRQVLMISGKVHPAAVGNLRRFLIDAGITRIVDLPHDDAVQVAAHITRYRSLSLVLGDPRQPGARVFDGPEYAVVPLRDPGPLFEVGVAWPAERALRDPVLAEVLAELRRATLQRF</sequence>
<dbReference type="PROSITE" id="PS50931">
    <property type="entry name" value="HTH_LYSR"/>
    <property type="match status" value="1"/>
</dbReference>
<keyword evidence="3" id="KW-0238">DNA-binding</keyword>
<dbReference type="RefSeq" id="WP_073256313.1">
    <property type="nucleotide sequence ID" value="NZ_FRCS01000003.1"/>
</dbReference>
<dbReference type="GO" id="GO:0003677">
    <property type="term" value="F:DNA binding"/>
    <property type="evidence" value="ECO:0007669"/>
    <property type="project" value="UniProtKB-KW"/>
</dbReference>
<dbReference type="GO" id="GO:0003700">
    <property type="term" value="F:DNA-binding transcription factor activity"/>
    <property type="evidence" value="ECO:0007669"/>
    <property type="project" value="InterPro"/>
</dbReference>
<dbReference type="Gene3D" id="1.10.10.10">
    <property type="entry name" value="Winged helix-like DNA-binding domain superfamily/Winged helix DNA-binding domain"/>
    <property type="match status" value="1"/>
</dbReference>
<evidence type="ECO:0000256" key="3">
    <source>
        <dbReference type="ARBA" id="ARBA00023125"/>
    </source>
</evidence>
<dbReference type="SUPFAM" id="SSF46785">
    <property type="entry name" value="Winged helix' DNA-binding domain"/>
    <property type="match status" value="1"/>
</dbReference>
<dbReference type="FunFam" id="1.10.10.10:FF:000001">
    <property type="entry name" value="LysR family transcriptional regulator"/>
    <property type="match status" value="1"/>
</dbReference>
<evidence type="ECO:0000313" key="7">
    <source>
        <dbReference type="Proteomes" id="UP000184440"/>
    </source>
</evidence>
<keyword evidence="7" id="KW-1185">Reference proteome</keyword>
<keyword evidence="4" id="KW-0804">Transcription</keyword>
<evidence type="ECO:0000256" key="4">
    <source>
        <dbReference type="ARBA" id="ARBA00023163"/>
    </source>
</evidence>
<keyword evidence="2" id="KW-0805">Transcription regulation</keyword>
<protein>
    <submittedName>
        <fullName evidence="6">Transcriptional regulator, LysR family</fullName>
    </submittedName>
</protein>
<evidence type="ECO:0000313" key="6">
    <source>
        <dbReference type="EMBL" id="SHN16969.1"/>
    </source>
</evidence>
<gene>
    <name evidence="6" type="ORF">SAMN05443668_103398</name>
</gene>
<dbReference type="Pfam" id="PF03466">
    <property type="entry name" value="LysR_substrate"/>
    <property type="match status" value="1"/>
</dbReference>
<dbReference type="GO" id="GO:0032993">
    <property type="term" value="C:protein-DNA complex"/>
    <property type="evidence" value="ECO:0007669"/>
    <property type="project" value="TreeGrafter"/>
</dbReference>
<dbReference type="OrthoDB" id="3176554at2"/>
<dbReference type="InterPro" id="IPR005119">
    <property type="entry name" value="LysR_subst-bd"/>
</dbReference>
<dbReference type="PRINTS" id="PR00039">
    <property type="entry name" value="HTHLYSR"/>
</dbReference>
<dbReference type="SUPFAM" id="SSF53850">
    <property type="entry name" value="Periplasmic binding protein-like II"/>
    <property type="match status" value="1"/>
</dbReference>
<dbReference type="Gene3D" id="3.40.190.10">
    <property type="entry name" value="Periplasmic binding protein-like II"/>
    <property type="match status" value="2"/>
</dbReference>
<evidence type="ECO:0000256" key="1">
    <source>
        <dbReference type="ARBA" id="ARBA00009437"/>
    </source>
</evidence>
<proteinExistence type="inferred from homology"/>
<reference evidence="6 7" key="1">
    <citation type="submission" date="2016-11" db="EMBL/GenBank/DDBJ databases">
        <authorList>
            <person name="Jaros S."/>
            <person name="Januszkiewicz K."/>
            <person name="Wedrychowicz H."/>
        </authorList>
    </citation>
    <scope>NUCLEOTIDE SEQUENCE [LARGE SCALE GENOMIC DNA]</scope>
    <source>
        <strain evidence="6 7">DSM 46144</strain>
    </source>
</reference>
<dbReference type="InterPro" id="IPR036390">
    <property type="entry name" value="WH_DNA-bd_sf"/>
</dbReference>
<feature type="domain" description="HTH lysR-type" evidence="5">
    <location>
        <begin position="1"/>
        <end position="58"/>
    </location>
</feature>
<dbReference type="PANTHER" id="PTHR30346:SF0">
    <property type="entry name" value="HCA OPERON TRANSCRIPTIONAL ACTIVATOR HCAR"/>
    <property type="match status" value="1"/>
</dbReference>
<dbReference type="PANTHER" id="PTHR30346">
    <property type="entry name" value="TRANSCRIPTIONAL DUAL REGULATOR HCAR-RELATED"/>
    <property type="match status" value="1"/>
</dbReference>
<comment type="similarity">
    <text evidence="1">Belongs to the LysR transcriptional regulatory family.</text>
</comment>
<dbReference type="Pfam" id="PF00126">
    <property type="entry name" value="HTH_1"/>
    <property type="match status" value="1"/>
</dbReference>